<keyword evidence="4" id="KW-1185">Reference proteome</keyword>
<organism evidence="3 4">
    <name type="scientific">Thermodesulfovibrio yellowstonii</name>
    <dbReference type="NCBI Taxonomy" id="28262"/>
    <lineage>
        <taxon>Bacteria</taxon>
        <taxon>Pseudomonadati</taxon>
        <taxon>Nitrospirota</taxon>
        <taxon>Thermodesulfovibrionia</taxon>
        <taxon>Thermodesulfovibrionales</taxon>
        <taxon>Thermodesulfovibrionaceae</taxon>
        <taxon>Thermodesulfovibrio</taxon>
    </lineage>
</organism>
<dbReference type="GO" id="GO:0000160">
    <property type="term" value="P:phosphorelay signal transduction system"/>
    <property type="evidence" value="ECO:0007669"/>
    <property type="project" value="InterPro"/>
</dbReference>
<evidence type="ECO:0000259" key="2">
    <source>
        <dbReference type="PROSITE" id="PS50110"/>
    </source>
</evidence>
<feature type="domain" description="Response regulatory" evidence="2">
    <location>
        <begin position="4"/>
        <end position="108"/>
    </location>
</feature>
<protein>
    <recommendedName>
        <fullName evidence="2">Response regulatory domain-containing protein</fullName>
    </recommendedName>
</protein>
<evidence type="ECO:0000256" key="1">
    <source>
        <dbReference type="PROSITE-ProRule" id="PRU00169"/>
    </source>
</evidence>
<reference evidence="3" key="1">
    <citation type="submission" date="2022-12" db="EMBL/GenBank/DDBJ databases">
        <title>Reference genome sequencing for broad-spectrum identification of bacterial and archaeal isolates by mass spectrometry.</title>
        <authorList>
            <person name="Sekiguchi Y."/>
            <person name="Tourlousse D.M."/>
        </authorList>
    </citation>
    <scope>NUCLEOTIDE SEQUENCE</scope>
    <source>
        <strain evidence="3">TSL-P1</strain>
    </source>
</reference>
<dbReference type="AlphaFoldDB" id="A0A9W6LL41"/>
<comment type="caution">
    <text evidence="3">The sequence shown here is derived from an EMBL/GenBank/DDBJ whole genome shotgun (WGS) entry which is preliminary data.</text>
</comment>
<feature type="modified residue" description="4-aspartylphosphate" evidence="1">
    <location>
        <position position="48"/>
    </location>
</feature>
<accession>A0A9W6LL41</accession>
<dbReference type="PROSITE" id="PS50110">
    <property type="entry name" value="RESPONSE_REGULATORY"/>
    <property type="match status" value="1"/>
</dbReference>
<name>A0A9W6LL41_9BACT</name>
<keyword evidence="1" id="KW-0597">Phosphoprotein</keyword>
<gene>
    <name evidence="3" type="ORF">TISLANDTSLP1_19970</name>
</gene>
<evidence type="ECO:0000313" key="3">
    <source>
        <dbReference type="EMBL" id="GLI54304.1"/>
    </source>
</evidence>
<evidence type="ECO:0000313" key="4">
    <source>
        <dbReference type="Proteomes" id="UP001144297"/>
    </source>
</evidence>
<proteinExistence type="predicted"/>
<dbReference type="Proteomes" id="UP001144297">
    <property type="component" value="Unassembled WGS sequence"/>
</dbReference>
<dbReference type="Gene3D" id="3.40.50.2300">
    <property type="match status" value="1"/>
</dbReference>
<dbReference type="EMBL" id="BSDX01000001">
    <property type="protein sequence ID" value="GLI54304.1"/>
    <property type="molecule type" value="Genomic_DNA"/>
</dbReference>
<sequence length="116" mass="13425">MSKKVLVIESNRFVRDFLVECLKSWGYESETTTKIPESCSDYNFIIADYITIRELNLIENISEIASDRPVIITSTINCPQDEVLKEKAFCIEKPFSVNEFKEILKIADEGFHKELL</sequence>
<dbReference type="InterPro" id="IPR011006">
    <property type="entry name" value="CheY-like_superfamily"/>
</dbReference>
<dbReference type="InterPro" id="IPR001789">
    <property type="entry name" value="Sig_transdc_resp-reg_receiver"/>
</dbReference>
<dbReference type="SUPFAM" id="SSF52172">
    <property type="entry name" value="CheY-like"/>
    <property type="match status" value="1"/>
</dbReference>